<dbReference type="GO" id="GO:0042802">
    <property type="term" value="F:identical protein binding"/>
    <property type="evidence" value="ECO:0007669"/>
    <property type="project" value="UniProtKB-ARBA"/>
</dbReference>
<accession>A0A255ZSS3</accession>
<feature type="domain" description="Tyrosine-protein kinase G-rich" evidence="12">
    <location>
        <begin position="455"/>
        <end position="531"/>
    </location>
</feature>
<evidence type="ECO:0000259" key="11">
    <source>
        <dbReference type="Pfam" id="PF13614"/>
    </source>
</evidence>
<dbReference type="InterPro" id="IPR032807">
    <property type="entry name" value="GNVR"/>
</dbReference>
<dbReference type="InterPro" id="IPR005702">
    <property type="entry name" value="Wzc-like_C"/>
</dbReference>
<reference evidence="13 14" key="1">
    <citation type="submission" date="2017-07" db="EMBL/GenBank/DDBJ databases">
        <title>Flavobacterium cyanobacteriorum sp. nov., isolated from cyanobacterial aggregates in a eutrophic lake.</title>
        <authorList>
            <person name="Cai H."/>
        </authorList>
    </citation>
    <scope>NUCLEOTIDE SEQUENCE [LARGE SCALE GENOMIC DNA]</scope>
    <source>
        <strain evidence="13 14">TH167</strain>
    </source>
</reference>
<dbReference type="GO" id="GO:0004715">
    <property type="term" value="F:non-membrane spanning protein tyrosine kinase activity"/>
    <property type="evidence" value="ECO:0007669"/>
    <property type="project" value="UniProtKB-EC"/>
</dbReference>
<proteinExistence type="inferred from homology"/>
<comment type="caution">
    <text evidence="13">The sequence shown here is derived from an EMBL/GenBank/DDBJ whole genome shotgun (WGS) entry which is preliminary data.</text>
</comment>
<dbReference type="FunFam" id="3.40.50.300:FF:000527">
    <property type="entry name" value="Tyrosine-protein kinase etk"/>
    <property type="match status" value="1"/>
</dbReference>
<evidence type="ECO:0000256" key="10">
    <source>
        <dbReference type="SAM" id="Phobius"/>
    </source>
</evidence>
<dbReference type="PANTHER" id="PTHR32309:SF13">
    <property type="entry name" value="FERRIC ENTEROBACTIN TRANSPORT PROTEIN FEPE"/>
    <property type="match status" value="1"/>
</dbReference>
<dbReference type="PANTHER" id="PTHR32309">
    <property type="entry name" value="TYROSINE-PROTEIN KINASE"/>
    <property type="match status" value="1"/>
</dbReference>
<dbReference type="GO" id="GO:0005886">
    <property type="term" value="C:plasma membrane"/>
    <property type="evidence" value="ECO:0007669"/>
    <property type="project" value="TreeGrafter"/>
</dbReference>
<dbReference type="EMBL" id="NOXX01000195">
    <property type="protein sequence ID" value="OYQ43964.1"/>
    <property type="molecule type" value="Genomic_DNA"/>
</dbReference>
<keyword evidence="4" id="KW-0808">Transferase</keyword>
<evidence type="ECO:0000256" key="4">
    <source>
        <dbReference type="ARBA" id="ARBA00022679"/>
    </source>
</evidence>
<comment type="catalytic activity">
    <reaction evidence="9">
        <text>L-tyrosyl-[protein] + ATP = O-phospho-L-tyrosyl-[protein] + ADP + H(+)</text>
        <dbReference type="Rhea" id="RHEA:10596"/>
        <dbReference type="Rhea" id="RHEA-COMP:10136"/>
        <dbReference type="Rhea" id="RHEA-COMP:20101"/>
        <dbReference type="ChEBI" id="CHEBI:15378"/>
        <dbReference type="ChEBI" id="CHEBI:30616"/>
        <dbReference type="ChEBI" id="CHEBI:46858"/>
        <dbReference type="ChEBI" id="CHEBI:61978"/>
        <dbReference type="ChEBI" id="CHEBI:456216"/>
        <dbReference type="EC" id="2.7.10.2"/>
    </reaction>
</comment>
<evidence type="ECO:0000313" key="13">
    <source>
        <dbReference type="EMBL" id="OYQ43964.1"/>
    </source>
</evidence>
<evidence type="ECO:0000256" key="8">
    <source>
        <dbReference type="ARBA" id="ARBA00023137"/>
    </source>
</evidence>
<dbReference type="AlphaFoldDB" id="A0A255ZSS3"/>
<keyword evidence="10" id="KW-0812">Transmembrane</keyword>
<keyword evidence="7" id="KW-0067">ATP-binding</keyword>
<keyword evidence="10" id="KW-1133">Transmembrane helix</keyword>
<evidence type="ECO:0000256" key="6">
    <source>
        <dbReference type="ARBA" id="ARBA00022777"/>
    </source>
</evidence>
<dbReference type="EC" id="2.7.10.2" evidence="3"/>
<dbReference type="GO" id="GO:0005524">
    <property type="term" value="F:ATP binding"/>
    <property type="evidence" value="ECO:0007669"/>
    <property type="project" value="UniProtKB-KW"/>
</dbReference>
<evidence type="ECO:0000256" key="3">
    <source>
        <dbReference type="ARBA" id="ARBA00011903"/>
    </source>
</evidence>
<keyword evidence="13" id="KW-0813">Transport</keyword>
<dbReference type="RefSeq" id="WP_094486306.1">
    <property type="nucleotide sequence ID" value="NZ_NOXX01000195.1"/>
</dbReference>
<dbReference type="Proteomes" id="UP000216035">
    <property type="component" value="Unassembled WGS sequence"/>
</dbReference>
<keyword evidence="6" id="KW-0418">Kinase</keyword>
<comment type="similarity">
    <text evidence="2">Belongs to the etk/wzc family.</text>
</comment>
<name>A0A255ZSS3_9FLAO</name>
<feature type="domain" description="AAA" evidence="11">
    <location>
        <begin position="601"/>
        <end position="720"/>
    </location>
</feature>
<dbReference type="InterPro" id="IPR050445">
    <property type="entry name" value="Bact_polysacc_biosynth/exp"/>
</dbReference>
<comment type="similarity">
    <text evidence="1">Belongs to the CpsD/CapB family.</text>
</comment>
<evidence type="ECO:0000259" key="12">
    <source>
        <dbReference type="Pfam" id="PF13807"/>
    </source>
</evidence>
<evidence type="ECO:0000256" key="5">
    <source>
        <dbReference type="ARBA" id="ARBA00022741"/>
    </source>
</evidence>
<dbReference type="SUPFAM" id="SSF52540">
    <property type="entry name" value="P-loop containing nucleoside triphosphate hydrolases"/>
    <property type="match status" value="1"/>
</dbReference>
<dbReference type="InterPro" id="IPR025669">
    <property type="entry name" value="AAA_dom"/>
</dbReference>
<dbReference type="CDD" id="cd05387">
    <property type="entry name" value="BY-kinase"/>
    <property type="match status" value="1"/>
</dbReference>
<keyword evidence="13" id="KW-0762">Sugar transport</keyword>
<dbReference type="NCBIfam" id="TIGR01007">
    <property type="entry name" value="eps_fam"/>
    <property type="match status" value="1"/>
</dbReference>
<dbReference type="Gene3D" id="3.40.50.300">
    <property type="entry name" value="P-loop containing nucleotide triphosphate hydrolases"/>
    <property type="match status" value="1"/>
</dbReference>
<evidence type="ECO:0000256" key="7">
    <source>
        <dbReference type="ARBA" id="ARBA00022840"/>
    </source>
</evidence>
<evidence type="ECO:0000256" key="9">
    <source>
        <dbReference type="ARBA" id="ARBA00051245"/>
    </source>
</evidence>
<evidence type="ECO:0000313" key="14">
    <source>
        <dbReference type="Proteomes" id="UP000216035"/>
    </source>
</evidence>
<evidence type="ECO:0000256" key="2">
    <source>
        <dbReference type="ARBA" id="ARBA00008883"/>
    </source>
</evidence>
<sequence>MIDQSDFNSSESQISFDFKGFLIKTLSYWKWFLLSWAIAFTWAYQVNIRKEKIYAVDTTISVKEESNPFFTANTSLVFNWGGTSDQVQTIVSLLKSRSHNELVVDKLEFYTQYLEQGKYNKIDVYGSAPFKVNIDKDKPQLADKEIKIKFVDANSYVVTIPFENTTAAAYLYSNKSRTDVSVPQGTFVRRYKVGSKVVLPFLSWTLDITDMSGNQVGKEYFVSFSNFDGVVASYQGISAEPDAKGGSILKLSLQGHNKARMVDYLNTTVQILKETQLAAKNQFATNTINFIDSTMRAMEESLRKTTDELKSFSRDKNVTALEQGGESISTKLTELDSEKDKIQRKIAYLSNLSSYLKKSVDYSKLPSPSVVGIEDPNIVVNVSKLITLSTRRAQMQFSVKSEKMYSDFDVEISAIKNVLLENILSARSGLNYDLNLVNAKLNAAESELKQIPEDKQDYLKIQRKFDLGNEIYTTFLQKRTEANIVKAANVSDIRFIDNAKDVGGGLIGPKTSVNYILALFLGFIIPLLGVFGLFFVNNSIQNTDDVAKLTTIPLIGVIGKKKTDSNLSVFERPKSALSESFRAIRSSLQFLYKRQNLAGAKTLMITSSISGEGKTFCSINIATVFALSEKKTVIVGLDLRKPKLFNDFKVSNDVGAVDYLVGLKSLDEVIQRTAISHLDIIPSGPNPPNPAELIMSDAMTTMLMELKSRYDYIVLDTPPVGLVSDALELSPLADVTLYVVRQNFTKKDMITLLNNRQKRGELSNVSIVLNGFESKAKYGYGYGYNYGYGYGYGNYSSGYHEDDKPEGVFAWIQNLIKLIKSKIKK</sequence>
<protein>
    <recommendedName>
        <fullName evidence="3">non-specific protein-tyrosine kinase</fullName>
        <ecNumber evidence="3">2.7.10.2</ecNumber>
    </recommendedName>
</protein>
<dbReference type="Pfam" id="PF13614">
    <property type="entry name" value="AAA_31"/>
    <property type="match status" value="1"/>
</dbReference>
<dbReference type="InterPro" id="IPR027417">
    <property type="entry name" value="P-loop_NTPase"/>
</dbReference>
<keyword evidence="8" id="KW-0829">Tyrosine-protein kinase</keyword>
<evidence type="ECO:0000256" key="1">
    <source>
        <dbReference type="ARBA" id="ARBA00007316"/>
    </source>
</evidence>
<dbReference type="OrthoDB" id="9794577at2"/>
<keyword evidence="5" id="KW-0547">Nucleotide-binding</keyword>
<feature type="transmembrane region" description="Helical" evidence="10">
    <location>
        <begin position="515"/>
        <end position="536"/>
    </location>
</feature>
<keyword evidence="10" id="KW-0472">Membrane</keyword>
<gene>
    <name evidence="13" type="ORF">CHX27_08320</name>
</gene>
<organism evidence="13 14">
    <name type="scientific">Flavobacterium aurantiibacter</name>
    <dbReference type="NCBI Taxonomy" id="2023067"/>
    <lineage>
        <taxon>Bacteria</taxon>
        <taxon>Pseudomonadati</taxon>
        <taxon>Bacteroidota</taxon>
        <taxon>Flavobacteriia</taxon>
        <taxon>Flavobacteriales</taxon>
        <taxon>Flavobacteriaceae</taxon>
        <taxon>Flavobacterium</taxon>
    </lineage>
</organism>
<dbReference type="Pfam" id="PF13807">
    <property type="entry name" value="GNVR"/>
    <property type="match status" value="1"/>
</dbReference>
<keyword evidence="14" id="KW-1185">Reference proteome</keyword>